<evidence type="ECO:0000313" key="3">
    <source>
        <dbReference type="Proteomes" id="UP000005947"/>
    </source>
</evidence>
<dbReference type="Proteomes" id="UP000005947">
    <property type="component" value="Unassembled WGS sequence"/>
</dbReference>
<evidence type="ECO:0000313" key="2">
    <source>
        <dbReference type="EMBL" id="EGF22819.1"/>
    </source>
</evidence>
<dbReference type="AlphaFoldDB" id="F1T6J9"/>
<dbReference type="PIRSF" id="PIRSF018297">
    <property type="entry name" value="Doc"/>
    <property type="match status" value="1"/>
</dbReference>
<dbReference type="EMBL" id="ACGK02000004">
    <property type="protein sequence ID" value="EGF22819.1"/>
    <property type="molecule type" value="Genomic_DNA"/>
</dbReference>
<dbReference type="GO" id="GO:0016301">
    <property type="term" value="F:kinase activity"/>
    <property type="evidence" value="ECO:0007669"/>
    <property type="project" value="InterPro"/>
</dbReference>
<name>F1T6J9_9ACTN</name>
<keyword evidence="3" id="KW-1185">Reference proteome</keyword>
<dbReference type="GeneID" id="93210783"/>
<dbReference type="InterPro" id="IPR003812">
    <property type="entry name" value="Fido"/>
</dbReference>
<comment type="caution">
    <text evidence="2">The sequence shown here is derived from an EMBL/GenBank/DDBJ whole genome shotgun (WGS) entry which is preliminary data.</text>
</comment>
<dbReference type="PANTHER" id="PTHR39426">
    <property type="entry name" value="HOMOLOGY TO DEATH-ON-CURING PROTEIN OF PHAGE P1"/>
    <property type="match status" value="1"/>
</dbReference>
<dbReference type="NCBIfam" id="TIGR01550">
    <property type="entry name" value="DOC_P1"/>
    <property type="match status" value="1"/>
</dbReference>
<dbReference type="eggNOG" id="COG3654">
    <property type="taxonomic scope" value="Bacteria"/>
</dbReference>
<dbReference type="Pfam" id="PF02661">
    <property type="entry name" value="Fic"/>
    <property type="match status" value="1"/>
</dbReference>
<dbReference type="PROSITE" id="PS51459">
    <property type="entry name" value="FIDO"/>
    <property type="match status" value="1"/>
</dbReference>
<dbReference type="OrthoDB" id="9802752at2"/>
<gene>
    <name evidence="2" type="ORF">HMPREF0091_11145</name>
</gene>
<dbReference type="InterPro" id="IPR006440">
    <property type="entry name" value="Doc"/>
</dbReference>
<dbReference type="PANTHER" id="PTHR39426:SF1">
    <property type="entry name" value="HOMOLOGY TO DEATH-ON-CURING PROTEIN OF PHAGE P1"/>
    <property type="match status" value="1"/>
</dbReference>
<dbReference type="InterPro" id="IPR053737">
    <property type="entry name" value="Type_II_TA_Toxin"/>
</dbReference>
<accession>F1T6J9</accession>
<evidence type="ECO:0000259" key="1">
    <source>
        <dbReference type="PROSITE" id="PS51459"/>
    </source>
</evidence>
<organism evidence="2 3">
    <name type="scientific">Fannyhessea vaginae DSM 15829</name>
    <dbReference type="NCBI Taxonomy" id="525256"/>
    <lineage>
        <taxon>Bacteria</taxon>
        <taxon>Bacillati</taxon>
        <taxon>Actinomycetota</taxon>
        <taxon>Coriobacteriia</taxon>
        <taxon>Coriobacteriales</taxon>
        <taxon>Atopobiaceae</taxon>
        <taxon>Fannyhessea</taxon>
    </lineage>
</organism>
<dbReference type="Gene3D" id="1.20.120.1870">
    <property type="entry name" value="Fic/DOC protein, Fido domain"/>
    <property type="match status" value="1"/>
</dbReference>
<reference evidence="2 3" key="1">
    <citation type="submission" date="2011-02" db="EMBL/GenBank/DDBJ databases">
        <authorList>
            <person name="Muzny D."/>
            <person name="Qin X."/>
            <person name="Buhay C."/>
            <person name="Dugan-Rocha S."/>
            <person name="Ding Y."/>
            <person name="Chen G."/>
            <person name="Hawes A."/>
            <person name="Holder M."/>
            <person name="Jhangiani S."/>
            <person name="Johnson A."/>
            <person name="Khan Z."/>
            <person name="Li Z."/>
            <person name="Liu W."/>
            <person name="Liu X."/>
            <person name="Perez L."/>
            <person name="Shen H."/>
            <person name="Wang Q."/>
            <person name="Watt J."/>
            <person name="Xi L."/>
            <person name="Xin Y."/>
            <person name="Zhou J."/>
            <person name="Deng J."/>
            <person name="Jiang H."/>
            <person name="Liu Y."/>
            <person name="Qu J."/>
            <person name="Song X.-Z."/>
            <person name="Zhang L."/>
            <person name="Villasana D."/>
            <person name="Johnson A."/>
            <person name="Liu J."/>
            <person name="Liyanage D."/>
            <person name="Lorensuhewa L."/>
            <person name="Robinson T."/>
            <person name="Song A."/>
            <person name="Song B.-B."/>
            <person name="Dinh H."/>
            <person name="Thornton R."/>
            <person name="Coyle M."/>
            <person name="Francisco L."/>
            <person name="Jackson L."/>
            <person name="Javaid M."/>
            <person name="Korchina V."/>
            <person name="Kovar C."/>
            <person name="Mata R."/>
            <person name="Mathew T."/>
            <person name="Ngo R."/>
            <person name="Nguyen L."/>
            <person name="Nguyen N."/>
            <person name="Okwuonu G."/>
            <person name="Ongeri F."/>
            <person name="Pham C."/>
            <person name="Simmons D."/>
            <person name="Wilczek-Boney K."/>
            <person name="Hale W."/>
            <person name="Jakkamsetti A."/>
            <person name="Pham P."/>
            <person name="Ruth R."/>
            <person name="San Lucas F."/>
            <person name="Warren J."/>
            <person name="Zhang J."/>
            <person name="Zhao Z."/>
            <person name="Zhou C."/>
            <person name="Zhu D."/>
            <person name="Lee S."/>
            <person name="Bess C."/>
            <person name="Blankenburg K."/>
            <person name="Forbes L."/>
            <person name="Fu Q."/>
            <person name="Gubbala S."/>
            <person name="Hirani K."/>
            <person name="Jayaseelan J.C."/>
            <person name="Lara F."/>
            <person name="Munidasa M."/>
            <person name="Palculict T."/>
            <person name="Patil S."/>
            <person name="Pu L.-L."/>
            <person name="Saada N."/>
            <person name="Tang L."/>
            <person name="Weissenberger G."/>
            <person name="Zhu Y."/>
            <person name="Hemphill L."/>
            <person name="Shang Y."/>
            <person name="Youmans B."/>
            <person name="Ayvaz T."/>
            <person name="Ross M."/>
            <person name="Santibanez J."/>
            <person name="Aqrawi P."/>
            <person name="Gross S."/>
            <person name="Joshi V."/>
            <person name="Fowler G."/>
            <person name="Nazareth L."/>
            <person name="Reid J."/>
            <person name="Worley K."/>
            <person name="Petrosino J."/>
            <person name="Highlander S."/>
            <person name="Gibbs R."/>
        </authorList>
    </citation>
    <scope>NUCLEOTIDE SEQUENCE [LARGE SCALE GENOMIC DNA]</scope>
    <source>
        <strain evidence="2 3">DSM 15829</strain>
    </source>
</reference>
<feature type="domain" description="Fido" evidence="1">
    <location>
        <begin position="4"/>
        <end position="122"/>
    </location>
</feature>
<proteinExistence type="predicted"/>
<dbReference type="RefSeq" id="WP_006303356.1">
    <property type="nucleotide sequence ID" value="NZ_ACGK02000004.1"/>
</dbReference>
<dbReference type="SUPFAM" id="SSF140931">
    <property type="entry name" value="Fic-like"/>
    <property type="match status" value="1"/>
</dbReference>
<dbReference type="InterPro" id="IPR036597">
    <property type="entry name" value="Fido-like_dom_sf"/>
</dbReference>
<sequence length="125" mass="14057">MKYLTEDQVVRLHQALIETSGGSLGIRDEGMLNSALKTPLQTFDKSELFPSLLDKATRLAFGLIKNHPFIDGNKRIGTHAMLIFLALNGITLSYNDEDLIDIILKVASNQANESDLYQWIENHQE</sequence>
<protein>
    <submittedName>
        <fullName evidence="2">Death-on-curing family protein</fullName>
    </submittedName>
</protein>